<accession>A0A2T1DWB0</accession>
<dbReference type="AlphaFoldDB" id="A0A2T1DWB0"/>
<protein>
    <recommendedName>
        <fullName evidence="3">DUF104 domain-containing protein</fullName>
    </recommendedName>
</protein>
<comment type="caution">
    <text evidence="1">The sequence shown here is derived from an EMBL/GenBank/DDBJ whole genome shotgun (WGS) entry which is preliminary data.</text>
</comment>
<name>A0A2T1DWB0_9CYAN</name>
<evidence type="ECO:0000313" key="2">
    <source>
        <dbReference type="Proteomes" id="UP000239576"/>
    </source>
</evidence>
<reference evidence="1 2" key="2">
    <citation type="submission" date="2018-03" db="EMBL/GenBank/DDBJ databases">
        <title>The ancient ancestry and fast evolution of plastids.</title>
        <authorList>
            <person name="Moore K.R."/>
            <person name="Magnabosco C."/>
            <person name="Momper L."/>
            <person name="Gold D.A."/>
            <person name="Bosak T."/>
            <person name="Fournier G.P."/>
        </authorList>
    </citation>
    <scope>NUCLEOTIDE SEQUENCE [LARGE SCALE GENOMIC DNA]</scope>
    <source>
        <strain evidence="1 2">ULC18</strain>
    </source>
</reference>
<organism evidence="1 2">
    <name type="scientific">Stenomitos frigidus ULC18</name>
    <dbReference type="NCBI Taxonomy" id="2107698"/>
    <lineage>
        <taxon>Bacteria</taxon>
        <taxon>Bacillati</taxon>
        <taxon>Cyanobacteriota</taxon>
        <taxon>Cyanophyceae</taxon>
        <taxon>Leptolyngbyales</taxon>
        <taxon>Leptolyngbyaceae</taxon>
        <taxon>Stenomitos</taxon>
    </lineage>
</organism>
<evidence type="ECO:0000313" key="1">
    <source>
        <dbReference type="EMBL" id="PSB24752.1"/>
    </source>
</evidence>
<dbReference type="OrthoDB" id="574262at2"/>
<sequence length="78" mass="8768">MDTVSLSAHFDGERIVLDEPFNLEPNTRLIITILPKQDAERESWLSLSGSRLEAAYGEDEEDYPVDLIKQANPEYAGS</sequence>
<dbReference type="EMBL" id="PVWK01000140">
    <property type="protein sequence ID" value="PSB24752.1"/>
    <property type="molecule type" value="Genomic_DNA"/>
</dbReference>
<evidence type="ECO:0008006" key="3">
    <source>
        <dbReference type="Google" id="ProtNLM"/>
    </source>
</evidence>
<proteinExistence type="predicted"/>
<dbReference type="Proteomes" id="UP000239576">
    <property type="component" value="Unassembled WGS sequence"/>
</dbReference>
<gene>
    <name evidence="1" type="ORF">C7B82_25410</name>
</gene>
<reference evidence="2" key="1">
    <citation type="submission" date="2018-02" db="EMBL/GenBank/DDBJ databases">
        <authorList>
            <person name="Moore K."/>
            <person name="Momper L."/>
        </authorList>
    </citation>
    <scope>NUCLEOTIDE SEQUENCE [LARGE SCALE GENOMIC DNA]</scope>
    <source>
        <strain evidence="2">ULC18</strain>
    </source>
</reference>
<keyword evidence="2" id="KW-1185">Reference proteome</keyword>
<dbReference type="RefSeq" id="WP_106259565.1">
    <property type="nucleotide sequence ID" value="NZ_CAWNSW010000111.1"/>
</dbReference>